<dbReference type="SUPFAM" id="SSF53335">
    <property type="entry name" value="S-adenosyl-L-methionine-dependent methyltransferases"/>
    <property type="match status" value="1"/>
</dbReference>
<dbReference type="Pfam" id="PF13489">
    <property type="entry name" value="Methyltransf_23"/>
    <property type="match status" value="1"/>
</dbReference>
<keyword evidence="1" id="KW-0808">Transferase</keyword>
<organism evidence="3 4">
    <name type="scientific">Pleurotus ostreatus</name>
    <name type="common">Oyster mushroom</name>
    <name type="synonym">White-rot fungus</name>
    <dbReference type="NCBI Taxonomy" id="5322"/>
    <lineage>
        <taxon>Eukaryota</taxon>
        <taxon>Fungi</taxon>
        <taxon>Dikarya</taxon>
        <taxon>Basidiomycota</taxon>
        <taxon>Agaricomycotina</taxon>
        <taxon>Agaricomycetes</taxon>
        <taxon>Agaricomycetidae</taxon>
        <taxon>Agaricales</taxon>
        <taxon>Pleurotineae</taxon>
        <taxon>Pleurotaceae</taxon>
        <taxon>Pleurotus</taxon>
    </lineage>
</organism>
<proteinExistence type="predicted"/>
<dbReference type="EMBL" id="JACETU010000001">
    <property type="protein sequence ID" value="KAF7441220.1"/>
    <property type="molecule type" value="Genomic_DNA"/>
</dbReference>
<dbReference type="VEuPathDB" id="FungiDB:PC9H_001569"/>
<sequence length="251" mass="28332">MSDGPHSHSRHGHVHDHDHDHKHQEEHDFAAANAKYFDENVHKFEQHPFAKELASRQLTAYLGAYPFDEEKTVMMDFACGIGMVSRELAPYTKQIVGIDISQGLVDEFNLRVNNQGLTPDEMKAVCVHLKGVEGELDNLKFDVIICGMAYHHIQDIAGTTQTLAFFLKPGGVLLVNDMLDVDDITDNFKDLKKQADFEHVVAHKHGFDEPTIRKVFEDAGLVKFELNIIAKAKYHKFPTKIFIAKGTKPEA</sequence>
<dbReference type="OrthoDB" id="3647at2759"/>
<protein>
    <recommendedName>
        <fullName evidence="5">Hexaprenyldihydroxybenzoate methyltransferase</fullName>
    </recommendedName>
</protein>
<name>A0A8H7A347_PLEOS</name>
<feature type="region of interest" description="Disordered" evidence="2">
    <location>
        <begin position="1"/>
        <end position="26"/>
    </location>
</feature>
<gene>
    <name evidence="3" type="ORF">PC9H_001569</name>
</gene>
<dbReference type="RefSeq" id="XP_036637064.1">
    <property type="nucleotide sequence ID" value="XM_036771219.1"/>
</dbReference>
<dbReference type="GeneID" id="59371410"/>
<dbReference type="PANTHER" id="PTHR43861:SF3">
    <property type="entry name" value="PUTATIVE (AFU_ORTHOLOGUE AFUA_2G14390)-RELATED"/>
    <property type="match status" value="1"/>
</dbReference>
<accession>A0A8H7A347</accession>
<dbReference type="PANTHER" id="PTHR43861">
    <property type="entry name" value="TRANS-ACONITATE 2-METHYLTRANSFERASE-RELATED"/>
    <property type="match status" value="1"/>
</dbReference>
<dbReference type="Proteomes" id="UP000623687">
    <property type="component" value="Unassembled WGS sequence"/>
</dbReference>
<evidence type="ECO:0000313" key="4">
    <source>
        <dbReference type="Proteomes" id="UP000623687"/>
    </source>
</evidence>
<feature type="compositionally biased region" description="Basic and acidic residues" evidence="2">
    <location>
        <begin position="15"/>
        <end position="26"/>
    </location>
</feature>
<keyword evidence="4" id="KW-1185">Reference proteome</keyword>
<dbReference type="AlphaFoldDB" id="A0A8H7A347"/>
<evidence type="ECO:0008006" key="5">
    <source>
        <dbReference type="Google" id="ProtNLM"/>
    </source>
</evidence>
<reference evidence="3" key="1">
    <citation type="submission" date="2019-07" db="EMBL/GenBank/DDBJ databases">
        <authorList>
            <person name="Palmer J.M."/>
        </authorList>
    </citation>
    <scope>NUCLEOTIDE SEQUENCE</scope>
    <source>
        <strain evidence="3">PC9</strain>
    </source>
</reference>
<evidence type="ECO:0000313" key="3">
    <source>
        <dbReference type="EMBL" id="KAF7441220.1"/>
    </source>
</evidence>
<evidence type="ECO:0000256" key="1">
    <source>
        <dbReference type="ARBA" id="ARBA00022679"/>
    </source>
</evidence>
<dbReference type="GO" id="GO:0016740">
    <property type="term" value="F:transferase activity"/>
    <property type="evidence" value="ECO:0007669"/>
    <property type="project" value="UniProtKB-KW"/>
</dbReference>
<comment type="caution">
    <text evidence="3">The sequence shown here is derived from an EMBL/GenBank/DDBJ whole genome shotgun (WGS) entry which is preliminary data.</text>
</comment>
<dbReference type="CDD" id="cd02440">
    <property type="entry name" value="AdoMet_MTases"/>
    <property type="match status" value="1"/>
</dbReference>
<dbReference type="Gene3D" id="3.40.50.150">
    <property type="entry name" value="Vaccinia Virus protein VP39"/>
    <property type="match status" value="1"/>
</dbReference>
<evidence type="ECO:0000256" key="2">
    <source>
        <dbReference type="SAM" id="MobiDB-lite"/>
    </source>
</evidence>
<dbReference type="InterPro" id="IPR029063">
    <property type="entry name" value="SAM-dependent_MTases_sf"/>
</dbReference>